<evidence type="ECO:0000256" key="1">
    <source>
        <dbReference type="SAM" id="Phobius"/>
    </source>
</evidence>
<keyword evidence="1" id="KW-0472">Membrane</keyword>
<keyword evidence="3" id="KW-1185">Reference proteome</keyword>
<sequence length="160" mass="18469">MDTWVVIIGLLALAIIFLFISLFLKDNNYEEELDEMSESLLELNRELYYLKKKFQEMEGTPRVMHAPQYQATEYTAQDSVEVAVPEVEDVEPVVEALEVTETFQEVEPVVDSKKLHNITKQHIITLYSQGCEMDEISEQLSVPMSTVQSVIENYFEVDPE</sequence>
<dbReference type="RefSeq" id="WP_089747158.1">
    <property type="nucleotide sequence ID" value="NZ_FOGF01000029.1"/>
</dbReference>
<accession>A0A1H9MQ13</accession>
<dbReference type="Gene3D" id="1.10.10.10">
    <property type="entry name" value="Winged helix-like DNA-binding domain superfamily/Winged helix DNA-binding domain"/>
    <property type="match status" value="1"/>
</dbReference>
<dbReference type="InterPro" id="IPR036388">
    <property type="entry name" value="WH-like_DNA-bd_sf"/>
</dbReference>
<dbReference type="AlphaFoldDB" id="A0A1H9MQ13"/>
<dbReference type="Proteomes" id="UP000198556">
    <property type="component" value="Unassembled WGS sequence"/>
</dbReference>
<proteinExistence type="predicted"/>
<evidence type="ECO:0000313" key="3">
    <source>
        <dbReference type="Proteomes" id="UP000198556"/>
    </source>
</evidence>
<dbReference type="InterPro" id="IPR009057">
    <property type="entry name" value="Homeodomain-like_sf"/>
</dbReference>
<protein>
    <submittedName>
        <fullName evidence="2">Uncharacterized protein</fullName>
    </submittedName>
</protein>
<feature type="transmembrane region" description="Helical" evidence="1">
    <location>
        <begin position="6"/>
        <end position="24"/>
    </location>
</feature>
<gene>
    <name evidence="2" type="ORF">SAMN05421767_1294</name>
</gene>
<dbReference type="SUPFAM" id="SSF46689">
    <property type="entry name" value="Homeodomain-like"/>
    <property type="match status" value="1"/>
</dbReference>
<reference evidence="2 3" key="1">
    <citation type="submission" date="2016-10" db="EMBL/GenBank/DDBJ databases">
        <authorList>
            <person name="de Groot N.N."/>
        </authorList>
    </citation>
    <scope>NUCLEOTIDE SEQUENCE [LARGE SCALE GENOMIC DNA]</scope>
    <source>
        <strain evidence="2 3">DSM 15827</strain>
    </source>
</reference>
<organism evidence="2 3">
    <name type="scientific">Granulicatella balaenopterae</name>
    <dbReference type="NCBI Taxonomy" id="137733"/>
    <lineage>
        <taxon>Bacteria</taxon>
        <taxon>Bacillati</taxon>
        <taxon>Bacillota</taxon>
        <taxon>Bacilli</taxon>
        <taxon>Lactobacillales</taxon>
        <taxon>Carnobacteriaceae</taxon>
        <taxon>Granulicatella</taxon>
    </lineage>
</organism>
<dbReference type="OrthoDB" id="2168657at2"/>
<name>A0A1H9MQ13_9LACT</name>
<dbReference type="EMBL" id="FOGF01000029">
    <property type="protein sequence ID" value="SER25718.1"/>
    <property type="molecule type" value="Genomic_DNA"/>
</dbReference>
<dbReference type="STRING" id="137733.SAMN05421767_1294"/>
<keyword evidence="1" id="KW-0812">Transmembrane</keyword>
<evidence type="ECO:0000313" key="2">
    <source>
        <dbReference type="EMBL" id="SER25718.1"/>
    </source>
</evidence>
<keyword evidence="1" id="KW-1133">Transmembrane helix</keyword>